<proteinExistence type="predicted"/>
<dbReference type="OrthoDB" id="3210731at2759"/>
<feature type="compositionally biased region" description="Low complexity" evidence="1">
    <location>
        <begin position="805"/>
        <end position="816"/>
    </location>
</feature>
<feature type="compositionally biased region" description="Polar residues" evidence="1">
    <location>
        <begin position="669"/>
        <end position="680"/>
    </location>
</feature>
<evidence type="ECO:0000313" key="3">
    <source>
        <dbReference type="Proteomes" id="UP000027265"/>
    </source>
</evidence>
<feature type="region of interest" description="Disordered" evidence="1">
    <location>
        <begin position="1"/>
        <end position="22"/>
    </location>
</feature>
<dbReference type="HOGENOM" id="CLU_002241_0_0_1"/>
<feature type="region of interest" description="Disordered" evidence="1">
    <location>
        <begin position="766"/>
        <end position="816"/>
    </location>
</feature>
<feature type="region of interest" description="Disordered" evidence="1">
    <location>
        <begin position="306"/>
        <end position="358"/>
    </location>
</feature>
<dbReference type="STRING" id="933084.A0A067QC76"/>
<feature type="region of interest" description="Disordered" evidence="1">
    <location>
        <begin position="668"/>
        <end position="689"/>
    </location>
</feature>
<sequence length="1075" mass="113784">MPVATPGPSSRHLRTLSPPLSSAASSSQAFTVGLGNQNQQKLNVVTRLAIQGRAKPGQDGAAIRVYLKISLPLDSIAPNSTIPLFPEENVKILSAQIHPIDPSTSAPYNFSSSTSPLLHKAARALNLPARSSQSYLSLFGLAPPQAHQSTSSSSHTRRSSSNGSQAQDIPPLDERYTGQILVSQYNVSYVLPKEFPPFPTPKMRTSGLDYDDGRSSRASSGRSRRASIGGGDKNLLQFMAAIEMWVPFLSRPPRAPYLLSIPTPRCLSNHIKLRIFPPNSPSLSTTTASLHSLSSAEGDEYAGSWELTSDPHVTRSTSRSSHSHSHYGINSNSASGGSGLTKGKYVADADDETSDSNNSVSMGFVDGCGIGGTFPSAERIRIRWAVPVRGSSGRGEESGRRRVGVREVKGEMVCIVLGRAQPSPLLPMRGGRKGEGEGVLMRLEYTATCKGIFFPGVATLLGMDLSLDAQGSHVTWVSSPQFKAGWSVGGGAGFTGWDVGSPPSSGQGLVNGVGRVEETPGVYVSPASPPGVNGRPSSRMGVGEQLQQQLHPPSRHSSSSSTASLLRAPLPAAQHLAEYSFEGSPTSTTPLTGTMVSSMESLPPGSGLLNGDGREEEGEGEGEGGRVRPPVVPITLHVNMNDFLSPNKNVFTFRIEGFVCVRPRPSPFSYASSKESPSTSDDGDGEGEGEVVALPRFRVLAADQETLSMVVRSDVQGAGVDGSGSAGGEVEVFSSVGDVRDLERRKGVLKKGGMIRCGSEGGRIILRQVRPPPPPHRPEVNGRLTTPIRPRTPVGGDGGGGTMHSNLSRSSSSGSLRQMYATAPGAVSFRPRRDGRLMIPYVKATVTPLVIVPEPDELGNGEEGDGMGLPNAYAVRVCLPCPAEADSEWLEFGLAQPAASSSSSGEEVVDSRPPRVEVASASVEGVPVRYETSVGTKADGSGSGLGGVGFEEMSGKEWLSWVRVHVGSGGGGLVRVDYVVKNRGWDSRNGDERSVPTKRGKGKAKAADSVPFSVFLPTFQLPVGRLEVNVETSLGFNISTLRSNLSHQQQSSPAGDRKLLHYSLEELFYPRLFLT</sequence>
<gene>
    <name evidence="2" type="ORF">JAAARDRAFT_67494</name>
</gene>
<keyword evidence="3" id="KW-1185">Reference proteome</keyword>
<organism evidence="2 3">
    <name type="scientific">Jaapia argillacea MUCL 33604</name>
    <dbReference type="NCBI Taxonomy" id="933084"/>
    <lineage>
        <taxon>Eukaryota</taxon>
        <taxon>Fungi</taxon>
        <taxon>Dikarya</taxon>
        <taxon>Basidiomycota</taxon>
        <taxon>Agaricomycotina</taxon>
        <taxon>Agaricomycetes</taxon>
        <taxon>Agaricomycetidae</taxon>
        <taxon>Jaapiales</taxon>
        <taxon>Jaapiaceae</taxon>
        <taxon>Jaapia</taxon>
    </lineage>
</organism>
<feature type="compositionally biased region" description="Low complexity" evidence="1">
    <location>
        <begin position="314"/>
        <end position="335"/>
    </location>
</feature>
<feature type="region of interest" description="Disordered" evidence="1">
    <location>
        <begin position="200"/>
        <end position="230"/>
    </location>
</feature>
<reference evidence="3" key="1">
    <citation type="journal article" date="2014" name="Proc. Natl. Acad. Sci. U.S.A.">
        <title>Extensive sampling of basidiomycete genomes demonstrates inadequacy of the white-rot/brown-rot paradigm for wood decay fungi.</title>
        <authorList>
            <person name="Riley R."/>
            <person name="Salamov A.A."/>
            <person name="Brown D.W."/>
            <person name="Nagy L.G."/>
            <person name="Floudas D."/>
            <person name="Held B.W."/>
            <person name="Levasseur A."/>
            <person name="Lombard V."/>
            <person name="Morin E."/>
            <person name="Otillar R."/>
            <person name="Lindquist E.A."/>
            <person name="Sun H."/>
            <person name="LaButti K.M."/>
            <person name="Schmutz J."/>
            <person name="Jabbour D."/>
            <person name="Luo H."/>
            <person name="Baker S.E."/>
            <person name="Pisabarro A.G."/>
            <person name="Walton J.D."/>
            <person name="Blanchette R.A."/>
            <person name="Henrissat B."/>
            <person name="Martin F."/>
            <person name="Cullen D."/>
            <person name="Hibbett D.S."/>
            <person name="Grigoriev I.V."/>
        </authorList>
    </citation>
    <scope>NUCLEOTIDE SEQUENCE [LARGE SCALE GENOMIC DNA]</scope>
    <source>
        <strain evidence="3">MUCL 33604</strain>
    </source>
</reference>
<dbReference type="EMBL" id="KL197713">
    <property type="protein sequence ID" value="KDQ61102.1"/>
    <property type="molecule type" value="Genomic_DNA"/>
</dbReference>
<dbReference type="InParanoid" id="A0A067QC76"/>
<feature type="region of interest" description="Disordered" evidence="1">
    <location>
        <begin position="146"/>
        <end position="172"/>
    </location>
</feature>
<protein>
    <submittedName>
        <fullName evidence="2">Uncharacterized protein</fullName>
    </submittedName>
</protein>
<feature type="region of interest" description="Disordered" evidence="1">
    <location>
        <begin position="520"/>
        <end position="565"/>
    </location>
</feature>
<evidence type="ECO:0000313" key="2">
    <source>
        <dbReference type="EMBL" id="KDQ61102.1"/>
    </source>
</evidence>
<feature type="region of interest" description="Disordered" evidence="1">
    <location>
        <begin position="601"/>
        <end position="629"/>
    </location>
</feature>
<dbReference type="Proteomes" id="UP000027265">
    <property type="component" value="Unassembled WGS sequence"/>
</dbReference>
<feature type="compositionally biased region" description="Low complexity" evidence="1">
    <location>
        <begin position="547"/>
        <end position="565"/>
    </location>
</feature>
<evidence type="ECO:0000256" key="1">
    <source>
        <dbReference type="SAM" id="MobiDB-lite"/>
    </source>
</evidence>
<dbReference type="AlphaFoldDB" id="A0A067QC76"/>
<accession>A0A067QC76</accession>
<name>A0A067QC76_9AGAM</name>